<sequence length="139" mass="16062">MNLNHNHNTLPHRTSSHPNFTFISTERSFTPSTFISQNKLFTKTRHYDQSVCTVLALDSTFDRHTQVLLHSHFHLPHSRHKDMDCQIDNLQYLATCSPDSGYLCKQPPCHNILSSSYVPNKANTRISFHKCPQLPTHIH</sequence>
<reference evidence="1 2" key="1">
    <citation type="journal article" date="2023" name="Life. Sci Alliance">
        <title>Evolutionary insights into 3D genome organization and epigenetic landscape of Vigna mungo.</title>
        <authorList>
            <person name="Junaid A."/>
            <person name="Singh B."/>
            <person name="Bhatia S."/>
        </authorList>
    </citation>
    <scope>NUCLEOTIDE SEQUENCE [LARGE SCALE GENOMIC DNA]</scope>
    <source>
        <strain evidence="1">Urdbean</strain>
    </source>
</reference>
<evidence type="ECO:0000313" key="2">
    <source>
        <dbReference type="Proteomes" id="UP001374535"/>
    </source>
</evidence>
<keyword evidence="2" id="KW-1185">Reference proteome</keyword>
<name>A0AAQ3MP48_VIGMU</name>
<proteinExistence type="predicted"/>
<evidence type="ECO:0000313" key="1">
    <source>
        <dbReference type="EMBL" id="WVY94234.1"/>
    </source>
</evidence>
<gene>
    <name evidence="1" type="ORF">V8G54_033322</name>
</gene>
<protein>
    <submittedName>
        <fullName evidence="1">Uncharacterized protein</fullName>
    </submittedName>
</protein>
<organism evidence="1 2">
    <name type="scientific">Vigna mungo</name>
    <name type="common">Black gram</name>
    <name type="synonym">Phaseolus mungo</name>
    <dbReference type="NCBI Taxonomy" id="3915"/>
    <lineage>
        <taxon>Eukaryota</taxon>
        <taxon>Viridiplantae</taxon>
        <taxon>Streptophyta</taxon>
        <taxon>Embryophyta</taxon>
        <taxon>Tracheophyta</taxon>
        <taxon>Spermatophyta</taxon>
        <taxon>Magnoliopsida</taxon>
        <taxon>eudicotyledons</taxon>
        <taxon>Gunneridae</taxon>
        <taxon>Pentapetalae</taxon>
        <taxon>rosids</taxon>
        <taxon>fabids</taxon>
        <taxon>Fabales</taxon>
        <taxon>Fabaceae</taxon>
        <taxon>Papilionoideae</taxon>
        <taxon>50 kb inversion clade</taxon>
        <taxon>NPAAA clade</taxon>
        <taxon>indigoferoid/millettioid clade</taxon>
        <taxon>Phaseoleae</taxon>
        <taxon>Vigna</taxon>
    </lineage>
</organism>
<accession>A0AAQ3MP48</accession>
<dbReference type="EMBL" id="CP144691">
    <property type="protein sequence ID" value="WVY94234.1"/>
    <property type="molecule type" value="Genomic_DNA"/>
</dbReference>
<dbReference type="AlphaFoldDB" id="A0AAQ3MP48"/>
<dbReference type="Proteomes" id="UP001374535">
    <property type="component" value="Chromosome 10"/>
</dbReference>